<name>D4CWU0_9FUSO</name>
<protein>
    <recommendedName>
        <fullName evidence="1">Transposase DDE domain-containing protein</fullName>
    </recommendedName>
</protein>
<evidence type="ECO:0000313" key="3">
    <source>
        <dbReference type="Proteomes" id="UP000003748"/>
    </source>
</evidence>
<dbReference type="eggNOG" id="COG3666">
    <property type="taxonomic scope" value="Bacteria"/>
</dbReference>
<dbReference type="PANTHER" id="PTHR33408:SF2">
    <property type="entry name" value="TRANSPOSASE DDE DOMAIN-CONTAINING PROTEIN"/>
    <property type="match status" value="1"/>
</dbReference>
<gene>
    <name evidence="2" type="ORF">FUSPEROL_01899</name>
</gene>
<dbReference type="AlphaFoldDB" id="D4CWU0"/>
<evidence type="ECO:0000313" key="2">
    <source>
        <dbReference type="EMBL" id="EFE86155.1"/>
    </source>
</evidence>
<dbReference type="Proteomes" id="UP000003748">
    <property type="component" value="Unassembled WGS sequence"/>
</dbReference>
<accession>D4CWU0</accession>
<reference evidence="2 3" key="1">
    <citation type="submission" date="2010-02" db="EMBL/GenBank/DDBJ databases">
        <authorList>
            <person name="Weinstock G."/>
            <person name="Sodergren E."/>
            <person name="Clifton S."/>
            <person name="Fulton L."/>
            <person name="Fulton B."/>
            <person name="Courtney L."/>
            <person name="Fronick C."/>
            <person name="Harrison M."/>
            <person name="Strong C."/>
            <person name="Farmer C."/>
            <person name="Delahaunty K."/>
            <person name="Markovic C."/>
            <person name="Hall O."/>
            <person name="Minx P."/>
            <person name="Tomlinson C."/>
            <person name="Mitreva M."/>
            <person name="Nelson J."/>
            <person name="Hou S."/>
            <person name="Wollam A."/>
            <person name="Pepin K.H."/>
            <person name="Johnson M."/>
            <person name="Bhonagiri V."/>
            <person name="Zhang X."/>
            <person name="Suruliraj S."/>
            <person name="Warren W."/>
            <person name="Chinwalla A."/>
            <person name="Mardis E.R."/>
            <person name="Wilson R.K."/>
        </authorList>
    </citation>
    <scope>NUCLEOTIDE SEQUENCE [LARGE SCALE GENOMIC DNA]</scope>
    <source>
        <strain evidence="2 3">ATCC 33693</strain>
    </source>
</reference>
<organism evidence="2 3">
    <name type="scientific">Fusobacterium periodonticum ATCC 33693</name>
    <dbReference type="NCBI Taxonomy" id="546275"/>
    <lineage>
        <taxon>Bacteria</taxon>
        <taxon>Fusobacteriati</taxon>
        <taxon>Fusobacteriota</taxon>
        <taxon>Fusobacteriia</taxon>
        <taxon>Fusobacteriales</taxon>
        <taxon>Fusobacteriaceae</taxon>
        <taxon>Fusobacterium</taxon>
    </lineage>
</organism>
<feature type="domain" description="Transposase DDE" evidence="1">
    <location>
        <begin position="2"/>
        <end position="74"/>
    </location>
</feature>
<dbReference type="Pfam" id="PF13751">
    <property type="entry name" value="DDE_Tnp_1_6"/>
    <property type="match status" value="1"/>
</dbReference>
<dbReference type="STRING" id="546275.FUSPEROL_01899"/>
<dbReference type="InterPro" id="IPR025668">
    <property type="entry name" value="Tnp_DDE_dom"/>
</dbReference>
<proteinExistence type="predicted"/>
<sequence>MRYNKEFRKLSKISKINIETEIGKQLRMNRCIQVEGAFAILKEDMKLRKLKVKGKESAKREIGLFCIAYNFNRYLAKLVRKKAGSNIASIKNSLKNEK</sequence>
<dbReference type="PANTHER" id="PTHR33408">
    <property type="entry name" value="TRANSPOSASE"/>
    <property type="match status" value="1"/>
</dbReference>
<comment type="caution">
    <text evidence="2">The sequence shown here is derived from an EMBL/GenBank/DDBJ whole genome shotgun (WGS) entry which is preliminary data.</text>
</comment>
<dbReference type="HOGENOM" id="CLU_180431_0_0_0"/>
<dbReference type="EMBL" id="ACJY01000096">
    <property type="protein sequence ID" value="EFE86155.1"/>
    <property type="molecule type" value="Genomic_DNA"/>
</dbReference>
<evidence type="ECO:0000259" key="1">
    <source>
        <dbReference type="Pfam" id="PF13751"/>
    </source>
</evidence>